<feature type="transmembrane region" description="Helical" evidence="8">
    <location>
        <begin position="90"/>
        <end position="110"/>
    </location>
</feature>
<sequence length="415" mass="43508">MTDLLVLACLAIGYGLISGRTQGTPLTGPIVFVTVGLGLGTVGMGLLTGTAVEPVVRILAESTLVFVLFTDAVRIELPVLRREYGFPLRLLGIGMPLVIVGGTLAALALFPELEFWEAAVLAAVLAPTDAALVAAVIADRRLPERIRQSLNVESGLNDGIALPIVMVLLALAASVEGDIGSTAWWFGFAARQIGLGVLVGVAVGAGGGWLLAKGAAAGWISPDYLRLVVLGLAVLAYTGAETVTGNGFVAAFVAGSSFGTLARPHAPHVHDFVEREGRLLSMLTFTLFAAVIIGPRLEEIDWRVLAYAVVSLVVVRPLAVVIAMTAARLRWETRLFLGWFGPRGLASILFALLVVEQSGIANADEILLVTSTTVLLSVYAHGISAAPWGGGFARRAAGFASSAPERLPVPRHRTR</sequence>
<keyword evidence="5 8" id="KW-1133">Transmembrane helix</keyword>
<feature type="transmembrane region" description="Helical" evidence="8">
    <location>
        <begin position="278"/>
        <end position="298"/>
    </location>
</feature>
<comment type="caution">
    <text evidence="10">The sequence shown here is derived from an EMBL/GenBank/DDBJ whole genome shotgun (WGS) entry which is preliminary data.</text>
</comment>
<feature type="transmembrane region" description="Helical" evidence="8">
    <location>
        <begin position="29"/>
        <end position="52"/>
    </location>
</feature>
<evidence type="ECO:0000259" key="9">
    <source>
        <dbReference type="Pfam" id="PF00999"/>
    </source>
</evidence>
<keyword evidence="2" id="KW-0813">Transport</keyword>
<evidence type="ECO:0000256" key="8">
    <source>
        <dbReference type="SAM" id="Phobius"/>
    </source>
</evidence>
<keyword evidence="6" id="KW-0406">Ion transport</keyword>
<evidence type="ECO:0000256" key="6">
    <source>
        <dbReference type="ARBA" id="ARBA00023065"/>
    </source>
</evidence>
<dbReference type="PANTHER" id="PTHR32507">
    <property type="entry name" value="NA(+)/H(+) ANTIPORTER 1"/>
    <property type="match status" value="1"/>
</dbReference>
<keyword evidence="4 8" id="KW-0812">Transmembrane</keyword>
<feature type="transmembrane region" description="Helical" evidence="8">
    <location>
        <begin position="366"/>
        <end position="386"/>
    </location>
</feature>
<keyword evidence="11" id="KW-1185">Reference proteome</keyword>
<protein>
    <submittedName>
        <fullName evidence="10">Cation:proton antiporter</fullName>
    </submittedName>
</protein>
<gene>
    <name evidence="10" type="ORF">GCM10022402_43860</name>
</gene>
<dbReference type="EMBL" id="BAABDD010000032">
    <property type="protein sequence ID" value="GAA3761312.1"/>
    <property type="molecule type" value="Genomic_DNA"/>
</dbReference>
<feature type="domain" description="Cation/H+ exchanger transmembrane" evidence="9">
    <location>
        <begin position="17"/>
        <end position="388"/>
    </location>
</feature>
<accession>A0ABP7GI82</accession>
<evidence type="ECO:0000256" key="1">
    <source>
        <dbReference type="ARBA" id="ARBA00004651"/>
    </source>
</evidence>
<evidence type="ECO:0000313" key="11">
    <source>
        <dbReference type="Proteomes" id="UP001500908"/>
    </source>
</evidence>
<proteinExistence type="predicted"/>
<dbReference type="RefSeq" id="WP_344975770.1">
    <property type="nucleotide sequence ID" value="NZ_BAABDD010000032.1"/>
</dbReference>
<evidence type="ECO:0000313" key="10">
    <source>
        <dbReference type="EMBL" id="GAA3761312.1"/>
    </source>
</evidence>
<evidence type="ECO:0000256" key="7">
    <source>
        <dbReference type="ARBA" id="ARBA00023136"/>
    </source>
</evidence>
<organism evidence="10 11">
    <name type="scientific">Salinactinospora qingdaonensis</name>
    <dbReference type="NCBI Taxonomy" id="702744"/>
    <lineage>
        <taxon>Bacteria</taxon>
        <taxon>Bacillati</taxon>
        <taxon>Actinomycetota</taxon>
        <taxon>Actinomycetes</taxon>
        <taxon>Streptosporangiales</taxon>
        <taxon>Nocardiopsidaceae</taxon>
        <taxon>Salinactinospora</taxon>
    </lineage>
</organism>
<dbReference type="Proteomes" id="UP001500908">
    <property type="component" value="Unassembled WGS sequence"/>
</dbReference>
<keyword evidence="3" id="KW-0050">Antiport</keyword>
<name>A0ABP7GI82_9ACTN</name>
<evidence type="ECO:0000256" key="2">
    <source>
        <dbReference type="ARBA" id="ARBA00022448"/>
    </source>
</evidence>
<evidence type="ECO:0000256" key="5">
    <source>
        <dbReference type="ARBA" id="ARBA00022989"/>
    </source>
</evidence>
<feature type="transmembrane region" description="Helical" evidence="8">
    <location>
        <begin position="224"/>
        <end position="240"/>
    </location>
</feature>
<evidence type="ECO:0000256" key="3">
    <source>
        <dbReference type="ARBA" id="ARBA00022449"/>
    </source>
</evidence>
<feature type="transmembrane region" description="Helical" evidence="8">
    <location>
        <begin position="335"/>
        <end position="354"/>
    </location>
</feature>
<feature type="transmembrane region" description="Helical" evidence="8">
    <location>
        <begin position="304"/>
        <end position="323"/>
    </location>
</feature>
<evidence type="ECO:0000256" key="4">
    <source>
        <dbReference type="ARBA" id="ARBA00022692"/>
    </source>
</evidence>
<feature type="transmembrane region" description="Helical" evidence="8">
    <location>
        <begin position="193"/>
        <end position="212"/>
    </location>
</feature>
<dbReference type="Gene3D" id="6.10.140.1330">
    <property type="match status" value="1"/>
</dbReference>
<reference evidence="11" key="1">
    <citation type="journal article" date="2019" name="Int. J. Syst. Evol. Microbiol.">
        <title>The Global Catalogue of Microorganisms (GCM) 10K type strain sequencing project: providing services to taxonomists for standard genome sequencing and annotation.</title>
        <authorList>
            <consortium name="The Broad Institute Genomics Platform"/>
            <consortium name="The Broad Institute Genome Sequencing Center for Infectious Disease"/>
            <person name="Wu L."/>
            <person name="Ma J."/>
        </authorList>
    </citation>
    <scope>NUCLEOTIDE SEQUENCE [LARGE SCALE GENOMIC DNA]</scope>
    <source>
        <strain evidence="11">JCM 17137</strain>
    </source>
</reference>
<comment type="subcellular location">
    <subcellularLocation>
        <location evidence="1">Cell membrane</location>
        <topology evidence="1">Multi-pass membrane protein</topology>
    </subcellularLocation>
</comment>
<feature type="transmembrane region" description="Helical" evidence="8">
    <location>
        <begin position="159"/>
        <end position="187"/>
    </location>
</feature>
<feature type="transmembrane region" description="Helical" evidence="8">
    <location>
        <begin position="116"/>
        <end position="138"/>
    </location>
</feature>
<keyword evidence="7 8" id="KW-0472">Membrane</keyword>
<dbReference type="PANTHER" id="PTHR32507:SF8">
    <property type="entry name" value="CNH1P"/>
    <property type="match status" value="1"/>
</dbReference>
<dbReference type="InterPro" id="IPR006153">
    <property type="entry name" value="Cation/H_exchanger_TM"/>
</dbReference>
<dbReference type="Pfam" id="PF00999">
    <property type="entry name" value="Na_H_Exchanger"/>
    <property type="match status" value="1"/>
</dbReference>